<evidence type="ECO:0000256" key="7">
    <source>
        <dbReference type="ARBA" id="ARBA00022692"/>
    </source>
</evidence>
<dbReference type="NCBIfam" id="TIGR00206">
    <property type="entry name" value="fliF"/>
    <property type="match status" value="1"/>
</dbReference>
<protein>
    <recommendedName>
        <fullName evidence="5 12">Flagellar M-ring protein</fullName>
    </recommendedName>
</protein>
<feature type="transmembrane region" description="Helical" evidence="14">
    <location>
        <begin position="51"/>
        <end position="71"/>
    </location>
</feature>
<dbReference type="Proteomes" id="UP001161422">
    <property type="component" value="Unassembled WGS sequence"/>
</dbReference>
<dbReference type="InterPro" id="IPR043427">
    <property type="entry name" value="YscJ/FliF"/>
</dbReference>
<proteinExistence type="inferred from homology"/>
<keyword evidence="6" id="KW-1003">Cell membrane</keyword>
<comment type="subunit">
    <text evidence="11">The basal body constitutes a major portion of the flagellar organelle and consists of four rings (L,P,S, and M) mounted on a central rod. The M ring is integral to the inner membrane of the cell and may be connected to the flagellar rod via the S ring. The S (supramembrane ring) lies just distal to the M ring. The L and P rings lie in the outer membrane and the periplasmic space, respectively.</text>
</comment>
<dbReference type="InterPro" id="IPR013556">
    <property type="entry name" value="Flag_M-ring_C"/>
</dbReference>
<keyword evidence="7 14" id="KW-0812">Transmembrane</keyword>
<evidence type="ECO:0000256" key="13">
    <source>
        <dbReference type="SAM" id="MobiDB-lite"/>
    </source>
</evidence>
<evidence type="ECO:0000256" key="14">
    <source>
        <dbReference type="SAM" id="Phobius"/>
    </source>
</evidence>
<name>A0AA37VSV8_9GAMM</name>
<evidence type="ECO:0000259" key="16">
    <source>
        <dbReference type="Pfam" id="PF08345"/>
    </source>
</evidence>
<dbReference type="PANTHER" id="PTHR30046">
    <property type="entry name" value="FLAGELLAR M-RING PROTEIN"/>
    <property type="match status" value="1"/>
</dbReference>
<evidence type="ECO:0000256" key="2">
    <source>
        <dbReference type="ARBA" id="ARBA00004117"/>
    </source>
</evidence>
<evidence type="ECO:0000256" key="9">
    <source>
        <dbReference type="ARBA" id="ARBA00023136"/>
    </source>
</evidence>
<keyword evidence="17" id="KW-0966">Cell projection</keyword>
<dbReference type="Pfam" id="PF01514">
    <property type="entry name" value="YscJ_FliF"/>
    <property type="match status" value="1"/>
</dbReference>
<keyword evidence="18" id="KW-1185">Reference proteome</keyword>
<dbReference type="Gene3D" id="3.30.300.30">
    <property type="match status" value="1"/>
</dbReference>
<organism evidence="17 18">
    <name type="scientific">Paraferrimonas sedimenticola</name>
    <dbReference type="NCBI Taxonomy" id="375674"/>
    <lineage>
        <taxon>Bacteria</taxon>
        <taxon>Pseudomonadati</taxon>
        <taxon>Pseudomonadota</taxon>
        <taxon>Gammaproteobacteria</taxon>
        <taxon>Alteromonadales</taxon>
        <taxon>Ferrimonadaceae</taxon>
        <taxon>Paraferrimonas</taxon>
    </lineage>
</organism>
<evidence type="ECO:0000313" key="18">
    <source>
        <dbReference type="Proteomes" id="UP001161422"/>
    </source>
</evidence>
<dbReference type="AlphaFoldDB" id="A0AA37VSV8"/>
<dbReference type="Pfam" id="PF08345">
    <property type="entry name" value="YscJ_FliF_C"/>
    <property type="match status" value="1"/>
</dbReference>
<reference evidence="17" key="2">
    <citation type="submission" date="2023-01" db="EMBL/GenBank/DDBJ databases">
        <title>Draft genome sequence of Paraferrimonas sedimenticola strain NBRC 101628.</title>
        <authorList>
            <person name="Sun Q."/>
            <person name="Mori K."/>
        </authorList>
    </citation>
    <scope>NUCLEOTIDE SEQUENCE</scope>
    <source>
        <strain evidence="17">NBRC 101628</strain>
    </source>
</reference>
<evidence type="ECO:0000256" key="5">
    <source>
        <dbReference type="ARBA" id="ARBA00017949"/>
    </source>
</evidence>
<evidence type="ECO:0000256" key="11">
    <source>
        <dbReference type="ARBA" id="ARBA00025936"/>
    </source>
</evidence>
<evidence type="ECO:0000256" key="6">
    <source>
        <dbReference type="ARBA" id="ARBA00022475"/>
    </source>
</evidence>
<dbReference type="GO" id="GO:0071973">
    <property type="term" value="P:bacterial-type flagellum-dependent cell motility"/>
    <property type="evidence" value="ECO:0007669"/>
    <property type="project" value="InterPro"/>
</dbReference>
<dbReference type="GO" id="GO:0003774">
    <property type="term" value="F:cytoskeletal motor activity"/>
    <property type="evidence" value="ECO:0007669"/>
    <property type="project" value="InterPro"/>
</dbReference>
<keyword evidence="10 12" id="KW-0975">Bacterial flagellum</keyword>
<keyword evidence="8 14" id="KW-1133">Transmembrane helix</keyword>
<feature type="compositionally biased region" description="Basic and acidic residues" evidence="13">
    <location>
        <begin position="307"/>
        <end position="318"/>
    </location>
</feature>
<evidence type="ECO:0000256" key="3">
    <source>
        <dbReference type="ARBA" id="ARBA00004651"/>
    </source>
</evidence>
<feature type="transmembrane region" description="Helical" evidence="14">
    <location>
        <begin position="462"/>
        <end position="484"/>
    </location>
</feature>
<sequence>MAELTQQNQNPALPGQTQAVLDGQVQNSSTVEENKAGMFSQLGGLDVLRQISLILLLAITLAIAVFIMLWAQEPEYRPLGQFETQELIETLDFLDKNQLKYQLQGDLIKVPEADYQSIKLALARAGLDQTNETGTDYLSQDSGFGVSQRMEQARLKHSQEQNLARAIEELQKINRAKVILALPKENVFARRQQEPSATVVVNLRRGAVLKQEEVDSVVDLVASAVHALKPNRVTVTDQSGRLLSSGSKDAASTQARREQELVQQKELEYRQKIETILMPILGVDAFTAQVDVSMDFTAVEETSKRFHSEPTVRSEMTLERGSSSNEVGGVPGALSNQPPAASQIPQTLEEAQTDETLRLGSTHREQTRNYELDTTISHTRNQVGVIDRVSVSVAVDYKEQMGEEGVQRVPYSEAELANIRRLLEGSIGFSNGRGDQIEVVSFPFIDNAIEALPEPPFYEHPLFWRGVKLFAGLLAALVLFLTVVRPVLNRMLNKGEEEPQPGGYELAEIEDQYAADTLGMLTQDPGSYSYAEDGSIRLPDLHKDDDMLKAIRALVANEPELSTQVIKSWLTEDAPK</sequence>
<evidence type="ECO:0000313" key="17">
    <source>
        <dbReference type="EMBL" id="GLP94974.1"/>
    </source>
</evidence>
<feature type="domain" description="Flagellar M-ring C-terminal" evidence="16">
    <location>
        <begin position="277"/>
        <end position="444"/>
    </location>
</feature>
<dbReference type="InterPro" id="IPR000067">
    <property type="entry name" value="FlgMring_FliF"/>
</dbReference>
<evidence type="ECO:0000256" key="8">
    <source>
        <dbReference type="ARBA" id="ARBA00022989"/>
    </source>
</evidence>
<dbReference type="InterPro" id="IPR006182">
    <property type="entry name" value="FliF_N_dom"/>
</dbReference>
<dbReference type="EMBL" id="BSNC01000001">
    <property type="protein sequence ID" value="GLP94974.1"/>
    <property type="molecule type" value="Genomic_DNA"/>
</dbReference>
<comment type="caution">
    <text evidence="17">The sequence shown here is derived from an EMBL/GenBank/DDBJ whole genome shotgun (WGS) entry which is preliminary data.</text>
</comment>
<dbReference type="GO" id="GO:0009431">
    <property type="term" value="C:bacterial-type flagellum basal body, MS ring"/>
    <property type="evidence" value="ECO:0007669"/>
    <property type="project" value="InterPro"/>
</dbReference>
<dbReference type="GO" id="GO:0005886">
    <property type="term" value="C:plasma membrane"/>
    <property type="evidence" value="ECO:0007669"/>
    <property type="project" value="UniProtKB-SubCell"/>
</dbReference>
<dbReference type="PANTHER" id="PTHR30046:SF0">
    <property type="entry name" value="FLAGELLAR M-RING PROTEIN"/>
    <property type="match status" value="1"/>
</dbReference>
<evidence type="ECO:0000256" key="10">
    <source>
        <dbReference type="ARBA" id="ARBA00023143"/>
    </source>
</evidence>
<evidence type="ECO:0000256" key="1">
    <source>
        <dbReference type="ARBA" id="ARBA00003820"/>
    </source>
</evidence>
<evidence type="ECO:0000256" key="12">
    <source>
        <dbReference type="PIRNR" id="PIRNR004862"/>
    </source>
</evidence>
<feature type="compositionally biased region" description="Polar residues" evidence="13">
    <location>
        <begin position="238"/>
        <end position="254"/>
    </location>
</feature>
<reference evidence="17" key="1">
    <citation type="journal article" date="2014" name="Int. J. Syst. Evol. Microbiol.">
        <title>Complete genome sequence of Corynebacterium casei LMG S-19264T (=DSM 44701T), isolated from a smear-ripened cheese.</title>
        <authorList>
            <consortium name="US DOE Joint Genome Institute (JGI-PGF)"/>
            <person name="Walter F."/>
            <person name="Albersmeier A."/>
            <person name="Kalinowski J."/>
            <person name="Ruckert C."/>
        </authorList>
    </citation>
    <scope>NUCLEOTIDE SEQUENCE</scope>
    <source>
        <strain evidence="17">NBRC 101628</strain>
    </source>
</reference>
<keyword evidence="9 14" id="KW-0472">Membrane</keyword>
<comment type="subcellular location">
    <subcellularLocation>
        <location evidence="2 12">Bacterial flagellum basal body</location>
    </subcellularLocation>
    <subcellularLocation>
        <location evidence="3">Cell membrane</location>
        <topology evidence="3">Multi-pass membrane protein</topology>
    </subcellularLocation>
</comment>
<keyword evidence="17" id="KW-0282">Flagellum</keyword>
<feature type="domain" description="Flagellar M-ring N-terminal" evidence="15">
    <location>
        <begin position="72"/>
        <end position="244"/>
    </location>
</feature>
<evidence type="ECO:0000256" key="4">
    <source>
        <dbReference type="ARBA" id="ARBA00007971"/>
    </source>
</evidence>
<evidence type="ECO:0000259" key="15">
    <source>
        <dbReference type="Pfam" id="PF01514"/>
    </source>
</evidence>
<comment type="function">
    <text evidence="1 12">The M ring may be actively involved in energy transduction.</text>
</comment>
<feature type="region of interest" description="Disordered" evidence="13">
    <location>
        <begin position="307"/>
        <end position="328"/>
    </location>
</feature>
<keyword evidence="17" id="KW-0969">Cilium</keyword>
<accession>A0AA37VSV8</accession>
<dbReference type="PIRSF" id="PIRSF004862">
    <property type="entry name" value="FliF"/>
    <property type="match status" value="1"/>
</dbReference>
<comment type="similarity">
    <text evidence="4 12">Belongs to the FliF family.</text>
</comment>
<gene>
    <name evidence="17" type="primary">fliF</name>
    <name evidence="17" type="ORF">GCM10007895_02800</name>
</gene>
<dbReference type="PRINTS" id="PR01009">
    <property type="entry name" value="FLGMRINGFLIF"/>
</dbReference>
<dbReference type="InterPro" id="IPR045851">
    <property type="entry name" value="AMP-bd_C_sf"/>
</dbReference>
<feature type="region of interest" description="Disordered" evidence="13">
    <location>
        <begin position="238"/>
        <end position="259"/>
    </location>
</feature>